<reference evidence="2" key="1">
    <citation type="submission" date="2015-10" db="EMBL/GenBank/DDBJ databases">
        <authorList>
            <person name="Lehtovirta-Morley L.E."/>
            <person name="Vieille C."/>
        </authorList>
    </citation>
    <scope>NUCLEOTIDE SEQUENCE [LARGE SCALE GENOMIC DNA]</scope>
</reference>
<dbReference type="EMBL" id="LN890280">
    <property type="protein sequence ID" value="CUR51232.1"/>
    <property type="molecule type" value="Genomic_DNA"/>
</dbReference>
<proteinExistence type="predicted"/>
<accession>A0A128A1M5</accession>
<sequence length="176" mass="20647">MVSTQKKTSTMTFRIDEDVLNKLRSESEHRETSLNTFVNHIFKRYVEWDMFEAKVGMIPIAKPIIVELFGTLSKDHIVDMANRIGKNVVRDTALFMQGDFNLDSFISWFEARMRASSIEINHNIKNNIHTFIIKHDLGENWSLYHTTVLGLIFREVLEKKVDFEYNSGMMSFKFTE</sequence>
<protein>
    <submittedName>
        <fullName evidence="1">Uncharacterized protein</fullName>
    </submittedName>
</protein>
<keyword evidence="2" id="KW-1185">Reference proteome</keyword>
<dbReference type="KEGG" id="ndv:NDEV_0467"/>
<evidence type="ECO:0000313" key="2">
    <source>
        <dbReference type="Proteomes" id="UP000196239"/>
    </source>
</evidence>
<dbReference type="AlphaFoldDB" id="A0A128A1M5"/>
<evidence type="ECO:0000313" key="1">
    <source>
        <dbReference type="EMBL" id="CUR51232.1"/>
    </source>
</evidence>
<name>A0A128A1M5_9ARCH</name>
<dbReference type="Proteomes" id="UP000196239">
    <property type="component" value="Chromosome 1"/>
</dbReference>
<gene>
    <name evidence="1" type="ORF">NDEV_0467</name>
</gene>
<organism evidence="1 2">
    <name type="scientific">Nitrosotalea devaniterrae</name>
    <dbReference type="NCBI Taxonomy" id="1078905"/>
    <lineage>
        <taxon>Archaea</taxon>
        <taxon>Nitrososphaerota</taxon>
        <taxon>Nitrososphaeria</taxon>
        <taxon>Nitrosotaleales</taxon>
        <taxon>Nitrosotaleaceae</taxon>
        <taxon>Nitrosotalea</taxon>
    </lineage>
</organism>